<feature type="domain" description="MobA/VirD2-like nuclease" evidence="1">
    <location>
        <begin position="17"/>
        <end position="146"/>
    </location>
</feature>
<protein>
    <recommendedName>
        <fullName evidence="1">MobA/VirD2-like nuclease domain-containing protein</fullName>
    </recommendedName>
</protein>
<gene>
    <name evidence="2" type="ORF">EZS27_022089</name>
</gene>
<reference evidence="2" key="1">
    <citation type="submission" date="2019-03" db="EMBL/GenBank/DDBJ databases">
        <title>Single cell metagenomics reveals metabolic interactions within the superorganism composed of flagellate Streblomastix strix and complex community of Bacteroidetes bacteria on its surface.</title>
        <authorList>
            <person name="Treitli S.C."/>
            <person name="Kolisko M."/>
            <person name="Husnik F."/>
            <person name="Keeling P."/>
            <person name="Hampl V."/>
        </authorList>
    </citation>
    <scope>NUCLEOTIDE SEQUENCE</scope>
    <source>
        <strain evidence="2">STM</strain>
    </source>
</reference>
<dbReference type="InterPro" id="IPR005094">
    <property type="entry name" value="Endonuclease_MobA/VirD2"/>
</dbReference>
<name>A0A5J4R8Q9_9ZZZZ</name>
<dbReference type="Pfam" id="PF03432">
    <property type="entry name" value="Relaxase"/>
    <property type="match status" value="1"/>
</dbReference>
<dbReference type="AlphaFoldDB" id="A0A5J4R8Q9"/>
<evidence type="ECO:0000313" key="2">
    <source>
        <dbReference type="EMBL" id="KAA6329073.1"/>
    </source>
</evidence>
<sequence length="314" mass="35935">MIAKAKAIAHGNRAIEYAMRGSKKGNLIALNLIQNDTPDKIYQEFVETQKYNSRCKNKFIRIEIGIAPQDEAKLTDKELSKICWEFSKKFGFGNHQWIACTHRDTDNLHLHMIVNRISINNKVYQTDFISKRAGKIAEEISRQMGLTIANEVRRKEKYRSDVVSFERMMAQTRIEQAAKAVLKNRPKSLKDFTTEMQKRGVSVTEAKNKKGNTYGLRFFGYDQTFKASQIGKEFGYRALLNTFSENRQEEYQAKNQDNNQSIGLGASIVGDVLSGIGSILPLDCSTPDDYNSIVAEEGKRKRKLKNKRKYGRQL</sequence>
<comment type="caution">
    <text evidence="2">The sequence shown here is derived from an EMBL/GenBank/DDBJ whole genome shotgun (WGS) entry which is preliminary data.</text>
</comment>
<proteinExistence type="predicted"/>
<organism evidence="2">
    <name type="scientific">termite gut metagenome</name>
    <dbReference type="NCBI Taxonomy" id="433724"/>
    <lineage>
        <taxon>unclassified sequences</taxon>
        <taxon>metagenomes</taxon>
        <taxon>organismal metagenomes</taxon>
    </lineage>
</organism>
<evidence type="ECO:0000259" key="1">
    <source>
        <dbReference type="Pfam" id="PF03432"/>
    </source>
</evidence>
<dbReference type="EMBL" id="SNRY01001708">
    <property type="protein sequence ID" value="KAA6329073.1"/>
    <property type="molecule type" value="Genomic_DNA"/>
</dbReference>
<accession>A0A5J4R8Q9</accession>